<feature type="signal peptide" evidence="1">
    <location>
        <begin position="1"/>
        <end position="23"/>
    </location>
</feature>
<dbReference type="InterPro" id="IPR006059">
    <property type="entry name" value="SBP"/>
</dbReference>
<evidence type="ECO:0000256" key="1">
    <source>
        <dbReference type="SAM" id="SignalP"/>
    </source>
</evidence>
<protein>
    <submittedName>
        <fullName evidence="2">Sugar ABC transporter substrate-binding protein</fullName>
    </submittedName>
</protein>
<gene>
    <name evidence="2" type="ORF">GCM10018793_21910</name>
</gene>
<reference evidence="2" key="2">
    <citation type="submission" date="2020-09" db="EMBL/GenBank/DDBJ databases">
        <authorList>
            <person name="Sun Q."/>
            <person name="Ohkuma M."/>
        </authorList>
    </citation>
    <scope>NUCLEOTIDE SEQUENCE</scope>
    <source>
        <strain evidence="2">JCM 5069</strain>
    </source>
</reference>
<proteinExistence type="predicted"/>
<keyword evidence="3" id="KW-1185">Reference proteome</keyword>
<evidence type="ECO:0000313" key="2">
    <source>
        <dbReference type="EMBL" id="GHH76373.1"/>
    </source>
</evidence>
<keyword evidence="1" id="KW-0732">Signal</keyword>
<feature type="chain" id="PRO_5039168707" evidence="1">
    <location>
        <begin position="24"/>
        <end position="431"/>
    </location>
</feature>
<dbReference type="PROSITE" id="PS51257">
    <property type="entry name" value="PROKAR_LIPOPROTEIN"/>
    <property type="match status" value="1"/>
</dbReference>
<dbReference type="Pfam" id="PF01547">
    <property type="entry name" value="SBP_bac_1"/>
    <property type="match status" value="1"/>
</dbReference>
<organism evidence="2 3">
    <name type="scientific">Streptomyces sulfonofaciens</name>
    <dbReference type="NCBI Taxonomy" id="68272"/>
    <lineage>
        <taxon>Bacteria</taxon>
        <taxon>Bacillati</taxon>
        <taxon>Actinomycetota</taxon>
        <taxon>Actinomycetes</taxon>
        <taxon>Kitasatosporales</taxon>
        <taxon>Streptomycetaceae</taxon>
        <taxon>Streptomyces</taxon>
    </lineage>
</organism>
<dbReference type="Gene3D" id="3.40.190.10">
    <property type="entry name" value="Periplasmic binding protein-like II"/>
    <property type="match status" value="1"/>
</dbReference>
<reference evidence="2" key="1">
    <citation type="journal article" date="2014" name="Int. J. Syst. Evol. Microbiol.">
        <title>Complete genome sequence of Corynebacterium casei LMG S-19264T (=DSM 44701T), isolated from a smear-ripened cheese.</title>
        <authorList>
            <consortium name="US DOE Joint Genome Institute (JGI-PGF)"/>
            <person name="Walter F."/>
            <person name="Albersmeier A."/>
            <person name="Kalinowski J."/>
            <person name="Ruckert C."/>
        </authorList>
    </citation>
    <scope>NUCLEOTIDE SEQUENCE</scope>
    <source>
        <strain evidence="2">JCM 5069</strain>
    </source>
</reference>
<sequence>MLTARRRAAAAVAAAVAGSLLLASCGGSGGGSSDPDTLRLWHYESPESAMGVAWNEAIEEFEKSHPGVTVKFEEKGFEQIRKTAPMVLNSDDAPDLMEYNKGNATAGLLSRQGLLTDLTDQAHRRGWDRKVTGGVRTTSRYDASGVMGSGKWYGIPDYAEFSMVYYNQDLFAKYHVEVPKTLDELTAAMDAFVAAGVTPLANAGAEYMAQQYLYQLALSRADRSWVNAYQLYQGRTDFHDAAWTYAATTFADWVKKGYVARSSSGAKAEDAGTAFISGKYPILSSGSWWFGRFTAQIPFHWGTFRWPGSDLVPGSGGNLWVVPRGSQNKELAYDFIDITLRKGVQNLLGEHGGVPIAADPSAIRDPRSKRLIEDFDAISSHDGLAYYPDWPVPGFYDVLVSEVQKLITGSGGPSDALSALQKAYDDGAPTS</sequence>
<dbReference type="SUPFAM" id="SSF53850">
    <property type="entry name" value="Periplasmic binding protein-like II"/>
    <property type="match status" value="1"/>
</dbReference>
<dbReference type="EMBL" id="BNCD01000005">
    <property type="protein sequence ID" value="GHH76373.1"/>
    <property type="molecule type" value="Genomic_DNA"/>
</dbReference>
<name>A0A919G1F0_9ACTN</name>
<accession>A0A919G1F0</accession>
<dbReference type="AlphaFoldDB" id="A0A919G1F0"/>
<dbReference type="PANTHER" id="PTHR43649">
    <property type="entry name" value="ARABINOSE-BINDING PROTEIN-RELATED"/>
    <property type="match status" value="1"/>
</dbReference>
<dbReference type="InterPro" id="IPR050490">
    <property type="entry name" value="Bact_solute-bd_prot1"/>
</dbReference>
<dbReference type="Proteomes" id="UP000603708">
    <property type="component" value="Unassembled WGS sequence"/>
</dbReference>
<dbReference type="RefSeq" id="WP_189930762.1">
    <property type="nucleotide sequence ID" value="NZ_BNCD01000005.1"/>
</dbReference>
<evidence type="ECO:0000313" key="3">
    <source>
        <dbReference type="Proteomes" id="UP000603708"/>
    </source>
</evidence>
<comment type="caution">
    <text evidence="2">The sequence shown here is derived from an EMBL/GenBank/DDBJ whole genome shotgun (WGS) entry which is preliminary data.</text>
</comment>